<sequence length="156" mass="16810">MFSKKKHTGIEQTRLATLIAQDVRITGDLQFSEGLRMDGHVKGNVSGAPGSQALLVLSDRGSIEGTVHGYDVVVNGRIVGDLIADHFVELQGNAHVVGNIYYQQLRMDCGASVDGKLTRREAAQIVQAAPPLLVTANESSRDEHNAHSEHSERKAG</sequence>
<dbReference type="InterPro" id="IPR007607">
    <property type="entry name" value="BacA/B"/>
</dbReference>
<comment type="caution">
    <text evidence="3">The sequence shown here is derived from an EMBL/GenBank/DDBJ whole genome shotgun (WGS) entry which is preliminary data.</text>
</comment>
<evidence type="ECO:0000256" key="1">
    <source>
        <dbReference type="ARBA" id="ARBA00044755"/>
    </source>
</evidence>
<feature type="region of interest" description="Disordered" evidence="2">
    <location>
        <begin position="133"/>
        <end position="156"/>
    </location>
</feature>
<name>A0A5B0HCV4_9BURK</name>
<dbReference type="Pfam" id="PF04519">
    <property type="entry name" value="Bactofilin"/>
    <property type="match status" value="1"/>
</dbReference>
<dbReference type="PANTHER" id="PTHR35024">
    <property type="entry name" value="HYPOTHETICAL CYTOSOLIC PROTEIN"/>
    <property type="match status" value="1"/>
</dbReference>
<evidence type="ECO:0000256" key="2">
    <source>
        <dbReference type="SAM" id="MobiDB-lite"/>
    </source>
</evidence>
<dbReference type="AlphaFoldDB" id="A0A5B0HCV4"/>
<dbReference type="RefSeq" id="WP_149669601.1">
    <property type="nucleotide sequence ID" value="NZ_VTUZ01000005.1"/>
</dbReference>
<reference evidence="3 4" key="1">
    <citation type="submission" date="2019-08" db="EMBL/GenBank/DDBJ databases">
        <title>Paraburkholderia sp. DCY113.</title>
        <authorList>
            <person name="Kang J."/>
        </authorList>
    </citation>
    <scope>NUCLEOTIDE SEQUENCE [LARGE SCALE GENOMIC DNA]</scope>
    <source>
        <strain evidence="3 4">DCY113</strain>
    </source>
</reference>
<feature type="compositionally biased region" description="Basic and acidic residues" evidence="2">
    <location>
        <begin position="139"/>
        <end position="156"/>
    </location>
</feature>
<protein>
    <submittedName>
        <fullName evidence="3">Polymer-forming cytoskeletal protein</fullName>
    </submittedName>
</protein>
<dbReference type="EMBL" id="VTUZ01000005">
    <property type="protein sequence ID" value="KAA1012971.1"/>
    <property type="molecule type" value="Genomic_DNA"/>
</dbReference>
<gene>
    <name evidence="3" type="ORF">FVF58_09250</name>
</gene>
<organism evidence="3 4">
    <name type="scientific">Paraburkholderia panacisoli</name>
    <dbReference type="NCBI Taxonomy" id="2603818"/>
    <lineage>
        <taxon>Bacteria</taxon>
        <taxon>Pseudomonadati</taxon>
        <taxon>Pseudomonadota</taxon>
        <taxon>Betaproteobacteria</taxon>
        <taxon>Burkholderiales</taxon>
        <taxon>Burkholderiaceae</taxon>
        <taxon>Paraburkholderia</taxon>
    </lineage>
</organism>
<dbReference type="PANTHER" id="PTHR35024:SF4">
    <property type="entry name" value="POLYMER-FORMING CYTOSKELETAL PROTEIN"/>
    <property type="match status" value="1"/>
</dbReference>
<keyword evidence="4" id="KW-1185">Reference proteome</keyword>
<evidence type="ECO:0000313" key="3">
    <source>
        <dbReference type="EMBL" id="KAA1012971.1"/>
    </source>
</evidence>
<evidence type="ECO:0000313" key="4">
    <source>
        <dbReference type="Proteomes" id="UP000325273"/>
    </source>
</evidence>
<comment type="similarity">
    <text evidence="1">Belongs to the bactofilin family.</text>
</comment>
<proteinExistence type="inferred from homology"/>
<dbReference type="Proteomes" id="UP000325273">
    <property type="component" value="Unassembled WGS sequence"/>
</dbReference>
<accession>A0A5B0HCV4</accession>